<dbReference type="Gene3D" id="3.40.50.300">
    <property type="entry name" value="P-loop containing nucleotide triphosphate hydrolases"/>
    <property type="match status" value="3"/>
</dbReference>
<dbReference type="AlphaFoldDB" id="A0A1B0EWW7"/>
<dbReference type="GO" id="GO:0005524">
    <property type="term" value="F:ATP binding"/>
    <property type="evidence" value="ECO:0007669"/>
    <property type="project" value="UniProtKB-KW"/>
</dbReference>
<dbReference type="PROSITE" id="PS00028">
    <property type="entry name" value="ZINC_FINGER_C2H2_1"/>
    <property type="match status" value="1"/>
</dbReference>
<evidence type="ECO:0000256" key="2">
    <source>
        <dbReference type="ARBA" id="ARBA00022490"/>
    </source>
</evidence>
<dbReference type="PANTHER" id="PTHR45418:SF1">
    <property type="entry name" value="CANCER_TESTIS ANTIGEN 55"/>
    <property type="match status" value="1"/>
</dbReference>
<dbReference type="PANTHER" id="PTHR45418">
    <property type="entry name" value="CANCER/TESTIS ANTIGEN 55"/>
    <property type="match status" value="1"/>
</dbReference>
<dbReference type="PROSITE" id="PS50157">
    <property type="entry name" value="ZINC_FINGER_C2H2_2"/>
    <property type="match status" value="1"/>
</dbReference>
<keyword evidence="2" id="KW-0963">Cytoplasm</keyword>
<dbReference type="FunFam" id="3.40.50.300:FF:000326">
    <property type="entry name" value="P-loop containing nucleoside triphosphate hydrolase"/>
    <property type="match status" value="1"/>
</dbReference>
<dbReference type="GO" id="GO:0032574">
    <property type="term" value="F:5'-3' RNA helicase activity"/>
    <property type="evidence" value="ECO:0007669"/>
    <property type="project" value="InterPro"/>
</dbReference>
<dbReference type="GO" id="GO:0005737">
    <property type="term" value="C:cytoplasm"/>
    <property type="evidence" value="ECO:0007669"/>
    <property type="project" value="UniProtKB-SubCell"/>
</dbReference>
<dbReference type="SUPFAM" id="SSF52540">
    <property type="entry name" value="P-loop containing nucleoside triphosphate hydrolases"/>
    <property type="match status" value="1"/>
</dbReference>
<organism evidence="9 10">
    <name type="scientific">Phlebotomus papatasi</name>
    <name type="common">Sandfly</name>
    <dbReference type="NCBI Taxonomy" id="29031"/>
    <lineage>
        <taxon>Eukaryota</taxon>
        <taxon>Metazoa</taxon>
        <taxon>Ecdysozoa</taxon>
        <taxon>Arthropoda</taxon>
        <taxon>Hexapoda</taxon>
        <taxon>Insecta</taxon>
        <taxon>Pterygota</taxon>
        <taxon>Neoptera</taxon>
        <taxon>Endopterygota</taxon>
        <taxon>Diptera</taxon>
        <taxon>Nematocera</taxon>
        <taxon>Psychodoidea</taxon>
        <taxon>Psychodidae</taxon>
        <taxon>Phlebotomus</taxon>
        <taxon>Phlebotomus</taxon>
    </lineage>
</organism>
<dbReference type="GO" id="GO:0016787">
    <property type="term" value="F:hydrolase activity"/>
    <property type="evidence" value="ECO:0007669"/>
    <property type="project" value="UniProtKB-KW"/>
</dbReference>
<dbReference type="GO" id="GO:0003723">
    <property type="term" value="F:RNA binding"/>
    <property type="evidence" value="ECO:0007669"/>
    <property type="project" value="InterPro"/>
</dbReference>
<evidence type="ECO:0000313" key="10">
    <source>
        <dbReference type="Proteomes" id="UP000092462"/>
    </source>
</evidence>
<comment type="subcellular location">
    <subcellularLocation>
        <location evidence="1">Cytoplasm</location>
    </subcellularLocation>
</comment>
<feature type="domain" description="C2H2-type" evidence="8">
    <location>
        <begin position="137"/>
        <end position="159"/>
    </location>
</feature>
<keyword evidence="6" id="KW-0067">ATP-binding</keyword>
<dbReference type="InterPro" id="IPR041677">
    <property type="entry name" value="DNA2/NAM7_AAA_11"/>
</dbReference>
<reference evidence="9" key="1">
    <citation type="submission" date="2022-08" db="UniProtKB">
        <authorList>
            <consortium name="EnsemblMetazoa"/>
        </authorList>
    </citation>
    <scope>IDENTIFICATION</scope>
    <source>
        <strain evidence="9">Israel</strain>
    </source>
</reference>
<evidence type="ECO:0000256" key="5">
    <source>
        <dbReference type="ARBA" id="ARBA00022806"/>
    </source>
</evidence>
<dbReference type="CDD" id="cd18038">
    <property type="entry name" value="DEXXQc_Helz-like"/>
    <property type="match status" value="1"/>
</dbReference>
<dbReference type="EMBL" id="AJVK01013083">
    <property type="status" value="NOT_ANNOTATED_CDS"/>
    <property type="molecule type" value="Genomic_DNA"/>
</dbReference>
<keyword evidence="3" id="KW-0547">Nucleotide-binding</keyword>
<dbReference type="Pfam" id="PF13087">
    <property type="entry name" value="AAA_12"/>
    <property type="match status" value="1"/>
</dbReference>
<dbReference type="EMBL" id="AJVK01013082">
    <property type="status" value="NOT_ANNOTATED_CDS"/>
    <property type="molecule type" value="Genomic_DNA"/>
</dbReference>
<keyword evidence="5" id="KW-0347">Helicase</keyword>
<dbReference type="InterPro" id="IPR027417">
    <property type="entry name" value="P-loop_NTPase"/>
</dbReference>
<evidence type="ECO:0000256" key="1">
    <source>
        <dbReference type="ARBA" id="ARBA00004496"/>
    </source>
</evidence>
<dbReference type="InterPro" id="IPR013087">
    <property type="entry name" value="Znf_C2H2_type"/>
</dbReference>
<sequence length="947" mass="109767">MLTSKKKAILYEFVVDLLVKGIITYKYPDNHIQKSHIKKIFRSYLIKHGAFDQFYQDNLSSILEECKIIDPLEGSRKDDRTIYKFSSERLLELIKKFTKVGKFFTLKGLIDPEPSELFVHHSVTFSSLTSGDAPYRYYCAICEMAFKLPRAYEDHMRFHVNCAIPRTAKVFPQSFKLSVVEITMQNVVLEIANRLDTYQSIQRIQLISPSYMNIPISVSNWPIFLDEGKSIVLEVPRIVFQDIFEVMGIWKIVFKFNGKKVSRGTEVYDLVKLIAEEETKDNDELKLYRTLQHYPTYEMEALFNRDFTIDGKTNSLEINLYRKLNEYNTADRSTRLRQSNYVEVMSHSLQIEELSVGREVRKYNRCDQMLHNYGRHLYSLDIENVSEMRPSILPFDRICLISQDEYFFTQPPYDSKTIADAEKIFGSIVRIECDSILVRIWEEIRTDVKYHVSFLPNRSNFRIEGHALYLLKNSPKLQSILFPTEPPAPINSLAKKEPIWFNKCVAQNAEQKRAIMHIVAGTAYPCPYIIFGPPGTGKTLTVVEAVCQLWKQQKNSHILITAQSNSACDEIVLRLLRYLPSCDILRMFSKVKEKELPMMDPELARVANVKGDFLYYPPLKRIYELVQARIDTKHFSHVFIDESGCCTETQTIVPIVGVIANEHNIHGQIILAGDHKQLGPVLTSSLARDRDYHISMMERLINSPVYKKNVATNEYNANLVTKLIHNYRSYPPLLDISNIMFYDDELISNVDNDWALHWKFLPNKGIPIVMDPIVGYCDQDYDSPSYFNIEEVNAVMTIIEEILSNGINSRKIKESHLGIIAPYRKQVMKIREKCTARNWNDIDVGSVELFQGKEKEVIIVSTVRSQRRSLGFLSDPKRLNVLLTRAKALLIIVGNPGTLKNDKNWRFVVDLCREYGLITTLSYNMRFSKYFDEVLTGMTIDFRRMNL</sequence>
<proteinExistence type="predicted"/>
<keyword evidence="10" id="KW-1185">Reference proteome</keyword>
<dbReference type="EnsemblMetazoa" id="PPAI004456-RA">
    <property type="protein sequence ID" value="PPAI004456-PA"/>
    <property type="gene ID" value="PPAI004456"/>
</dbReference>
<protein>
    <recommendedName>
        <fullName evidence="8">C2H2-type domain-containing protein</fullName>
    </recommendedName>
</protein>
<name>A0A1B0EWW7_PHLPP</name>
<evidence type="ECO:0000259" key="8">
    <source>
        <dbReference type="PROSITE" id="PS50157"/>
    </source>
</evidence>
<evidence type="ECO:0000256" key="6">
    <source>
        <dbReference type="ARBA" id="ARBA00022840"/>
    </source>
</evidence>
<dbReference type="InterPro" id="IPR041679">
    <property type="entry name" value="DNA2/NAM7-like_C"/>
</dbReference>
<dbReference type="Proteomes" id="UP000092462">
    <property type="component" value="Unassembled WGS sequence"/>
</dbReference>
<keyword evidence="7" id="KW-0943">RNA-mediated gene silencing</keyword>
<evidence type="ECO:0000256" key="7">
    <source>
        <dbReference type="ARBA" id="ARBA00023158"/>
    </source>
</evidence>
<dbReference type="Pfam" id="PF13086">
    <property type="entry name" value="AAA_11"/>
    <property type="match status" value="2"/>
</dbReference>
<dbReference type="VEuPathDB" id="VectorBase:PPAI004456"/>
<evidence type="ECO:0000313" key="9">
    <source>
        <dbReference type="EnsemblMetazoa" id="PPAI004456-PA"/>
    </source>
</evidence>
<dbReference type="CDD" id="cd18808">
    <property type="entry name" value="SF1_C_Upf1"/>
    <property type="match status" value="1"/>
</dbReference>
<evidence type="ECO:0000256" key="4">
    <source>
        <dbReference type="ARBA" id="ARBA00022801"/>
    </source>
</evidence>
<evidence type="ECO:0000256" key="3">
    <source>
        <dbReference type="ARBA" id="ARBA00022741"/>
    </source>
</evidence>
<dbReference type="GO" id="GO:0031047">
    <property type="term" value="P:regulatory ncRNA-mediated gene silencing"/>
    <property type="evidence" value="ECO:0007669"/>
    <property type="project" value="UniProtKB-KW"/>
</dbReference>
<dbReference type="VEuPathDB" id="VectorBase:PPAPM1_010640"/>
<dbReference type="InterPro" id="IPR047187">
    <property type="entry name" value="SF1_C_Upf1"/>
</dbReference>
<dbReference type="GO" id="GO:0005694">
    <property type="term" value="C:chromosome"/>
    <property type="evidence" value="ECO:0007669"/>
    <property type="project" value="UniProtKB-ARBA"/>
</dbReference>
<accession>A0A1B0EWW7</accession>
<keyword evidence="4" id="KW-0378">Hydrolase</keyword>
<dbReference type="InterPro" id="IPR026122">
    <property type="entry name" value="MOV-10/SDE3_DEXXQ/H-box"/>
</dbReference>